<keyword evidence="1" id="KW-0805">Transcription regulation</keyword>
<dbReference type="PANTHER" id="PTHR40661">
    <property type="match status" value="1"/>
</dbReference>
<reference evidence="5" key="1">
    <citation type="submission" date="2023-02" db="EMBL/GenBank/DDBJ databases">
        <title>Streptococcus sp. Genome Sequencing and Assembly.</title>
        <authorList>
            <person name="Shore S.M."/>
            <person name="Nicholson T.L."/>
        </authorList>
    </citation>
    <scope>NUCLEOTIDE SEQUENCE</scope>
    <source>
        <strain evidence="5">29887</strain>
    </source>
</reference>
<keyword evidence="2" id="KW-0238">DNA-binding</keyword>
<protein>
    <submittedName>
        <fullName evidence="5">XRE family transcriptional regulator</fullName>
    </submittedName>
</protein>
<evidence type="ECO:0000256" key="2">
    <source>
        <dbReference type="ARBA" id="ARBA00023125"/>
    </source>
</evidence>
<evidence type="ECO:0000256" key="1">
    <source>
        <dbReference type="ARBA" id="ARBA00023015"/>
    </source>
</evidence>
<dbReference type="SUPFAM" id="SSF47413">
    <property type="entry name" value="lambda repressor-like DNA-binding domains"/>
    <property type="match status" value="1"/>
</dbReference>
<dbReference type="CDD" id="cd06529">
    <property type="entry name" value="S24_LexA-like"/>
    <property type="match status" value="1"/>
</dbReference>
<evidence type="ECO:0000259" key="4">
    <source>
        <dbReference type="PROSITE" id="PS50943"/>
    </source>
</evidence>
<organism evidence="5">
    <name type="scientific">Streptococcus iners</name>
    <dbReference type="NCBI Taxonomy" id="3028084"/>
    <lineage>
        <taxon>Bacteria</taxon>
        <taxon>Bacillati</taxon>
        <taxon>Bacillota</taxon>
        <taxon>Bacilli</taxon>
        <taxon>Lactobacillales</taxon>
        <taxon>Streptococcaceae</taxon>
        <taxon>Streptococcus</taxon>
    </lineage>
</organism>
<dbReference type="PROSITE" id="PS50943">
    <property type="entry name" value="HTH_CROC1"/>
    <property type="match status" value="1"/>
</dbReference>
<dbReference type="InterPro" id="IPR001387">
    <property type="entry name" value="Cro/C1-type_HTH"/>
</dbReference>
<dbReference type="Pfam" id="PF00717">
    <property type="entry name" value="Peptidase_S24"/>
    <property type="match status" value="1"/>
</dbReference>
<keyword evidence="3" id="KW-0804">Transcription</keyword>
<evidence type="ECO:0000313" key="5">
    <source>
        <dbReference type="EMBL" id="WNY52036.1"/>
    </source>
</evidence>
<dbReference type="Pfam" id="PF01381">
    <property type="entry name" value="HTH_3"/>
    <property type="match status" value="1"/>
</dbReference>
<dbReference type="InterPro" id="IPR015927">
    <property type="entry name" value="Peptidase_S24_S26A/B/C"/>
</dbReference>
<dbReference type="AlphaFoldDB" id="A0AA96VNV9"/>
<accession>A0AA96VNV9</accession>
<dbReference type="InterPro" id="IPR039418">
    <property type="entry name" value="LexA-like"/>
</dbReference>
<evidence type="ECO:0000256" key="3">
    <source>
        <dbReference type="ARBA" id="ARBA00023163"/>
    </source>
</evidence>
<feature type="domain" description="HTH cro/C1-type" evidence="4">
    <location>
        <begin position="7"/>
        <end position="68"/>
    </location>
</feature>
<dbReference type="GO" id="GO:0003677">
    <property type="term" value="F:DNA binding"/>
    <property type="evidence" value="ECO:0007669"/>
    <property type="project" value="UniProtKB-KW"/>
</dbReference>
<proteinExistence type="predicted"/>
<dbReference type="RefSeq" id="WP_316716852.1">
    <property type="nucleotide sequence ID" value="NZ_CP118735.1"/>
</dbReference>
<name>A0AA96VNV9_9STRE</name>
<dbReference type="KEGG" id="sins:PW252_05160"/>
<dbReference type="EMBL" id="CP118735">
    <property type="protein sequence ID" value="WNY52036.1"/>
    <property type="molecule type" value="Genomic_DNA"/>
</dbReference>
<dbReference type="Gene3D" id="1.10.260.40">
    <property type="entry name" value="lambda repressor-like DNA-binding domains"/>
    <property type="match status" value="1"/>
</dbReference>
<dbReference type="InterPro" id="IPR010982">
    <property type="entry name" value="Lambda_DNA-bd_dom_sf"/>
</dbReference>
<dbReference type="SMART" id="SM00530">
    <property type="entry name" value="HTH_XRE"/>
    <property type="match status" value="1"/>
</dbReference>
<dbReference type="SUPFAM" id="SSF51306">
    <property type="entry name" value="LexA/Signal peptidase"/>
    <property type="match status" value="1"/>
</dbReference>
<sequence length="265" mass="29831">MILGDILKEFRTKNKLSMDRFAELSGLTKGYISMLEKNQHPKTKKALLPTMETLEKVAKGMNIAVSDLVQKLDDDQAIALTLTPAQFGQFKQSISQQAQVLDQTLEGEFHDRWIAFGQEQVAAMQTSNSKSATVLHLDDYRERTELAVPGKVSAGTGYWQDTDFDNLVSFYSEDIPENYQYDTIAQVVGDSMAPSIQDGDYLFIRLTPDIPLNSIGIFSVNGENFVKKYKGSYLQSLNPDYEDIYLNQEDDIRPIGRVIAVYSQS</sequence>
<dbReference type="Gene3D" id="2.10.109.10">
    <property type="entry name" value="Umud Fragment, subunit A"/>
    <property type="match status" value="1"/>
</dbReference>
<dbReference type="PANTHER" id="PTHR40661:SF3">
    <property type="entry name" value="FELS-1 PROPHAGE TRANSCRIPTIONAL REGULATOR"/>
    <property type="match status" value="1"/>
</dbReference>
<gene>
    <name evidence="5" type="ORF">PW252_05160</name>
</gene>
<dbReference type="InterPro" id="IPR036286">
    <property type="entry name" value="LexA/Signal_pep-like_sf"/>
</dbReference>
<dbReference type="CDD" id="cd00093">
    <property type="entry name" value="HTH_XRE"/>
    <property type="match status" value="1"/>
</dbReference>